<dbReference type="InterPro" id="IPR001874">
    <property type="entry name" value="DHquinase_II"/>
</dbReference>
<reference evidence="3" key="1">
    <citation type="submission" date="2020-05" db="EMBL/GenBank/DDBJ databases">
        <authorList>
            <person name="Chiriac C."/>
            <person name="Salcher M."/>
            <person name="Ghai R."/>
            <person name="Kavagutti S V."/>
        </authorList>
    </citation>
    <scope>NUCLEOTIDE SEQUENCE</scope>
</reference>
<protein>
    <recommendedName>
        <fullName evidence="1">3-dehydroquinate dehydratase</fullName>
        <ecNumber evidence="1">4.2.1.10</ecNumber>
    </recommendedName>
</protein>
<dbReference type="InterPro" id="IPR018509">
    <property type="entry name" value="DHquinase_II_CS"/>
</dbReference>
<dbReference type="CDD" id="cd00466">
    <property type="entry name" value="DHQase_II"/>
    <property type="match status" value="1"/>
</dbReference>
<dbReference type="PIRSF" id="PIRSF001399">
    <property type="entry name" value="DHquinase_II"/>
    <property type="match status" value="1"/>
</dbReference>
<dbReference type="HAMAP" id="MF_00169">
    <property type="entry name" value="AroQ"/>
    <property type="match status" value="1"/>
</dbReference>
<dbReference type="AlphaFoldDB" id="A0A6J7TD66"/>
<dbReference type="GO" id="GO:0003855">
    <property type="term" value="F:3-dehydroquinate dehydratase activity"/>
    <property type="evidence" value="ECO:0007669"/>
    <property type="project" value="UniProtKB-EC"/>
</dbReference>
<evidence type="ECO:0000256" key="2">
    <source>
        <dbReference type="ARBA" id="ARBA00023239"/>
    </source>
</evidence>
<dbReference type="Pfam" id="PF01220">
    <property type="entry name" value="DHquinase_II"/>
    <property type="match status" value="1"/>
</dbReference>
<proteinExistence type="inferred from homology"/>
<name>A0A6J7TD66_9ZZZZ</name>
<sequence>MTLHPSALSKYRRGVPTILLIHGPNLNLLGEREPEIYGTATLDDYVRTVSTAAASAGFEVEHMQTNHEGVIVDAIHAARGRVQAIIINAGAFTHYAWSIHDALATFAGPIIEVHISDPLTREPWRHLSVIAPVASQTIAGLGLVGYEQAVTAIVRQIG</sequence>
<evidence type="ECO:0000313" key="3">
    <source>
        <dbReference type="EMBL" id="CAB5051744.1"/>
    </source>
</evidence>
<dbReference type="PANTHER" id="PTHR21272:SF3">
    <property type="entry name" value="CATABOLIC 3-DEHYDROQUINASE"/>
    <property type="match status" value="1"/>
</dbReference>
<evidence type="ECO:0000256" key="1">
    <source>
        <dbReference type="ARBA" id="ARBA00012060"/>
    </source>
</evidence>
<dbReference type="EC" id="4.2.1.10" evidence="1"/>
<dbReference type="Gene3D" id="3.40.50.9100">
    <property type="entry name" value="Dehydroquinase, class II"/>
    <property type="match status" value="1"/>
</dbReference>
<organism evidence="3">
    <name type="scientific">freshwater metagenome</name>
    <dbReference type="NCBI Taxonomy" id="449393"/>
    <lineage>
        <taxon>unclassified sequences</taxon>
        <taxon>metagenomes</taxon>
        <taxon>ecological metagenomes</taxon>
    </lineage>
</organism>
<dbReference type="PROSITE" id="PS01029">
    <property type="entry name" value="DEHYDROQUINASE_II"/>
    <property type="match status" value="1"/>
</dbReference>
<dbReference type="SUPFAM" id="SSF52304">
    <property type="entry name" value="Type II 3-dehydroquinate dehydratase"/>
    <property type="match status" value="1"/>
</dbReference>
<dbReference type="EMBL" id="CAFBQJ010000168">
    <property type="protein sequence ID" value="CAB5051744.1"/>
    <property type="molecule type" value="Genomic_DNA"/>
</dbReference>
<dbReference type="PANTHER" id="PTHR21272">
    <property type="entry name" value="CATABOLIC 3-DEHYDROQUINASE"/>
    <property type="match status" value="1"/>
</dbReference>
<accession>A0A6J7TD66</accession>
<dbReference type="InterPro" id="IPR036441">
    <property type="entry name" value="DHquinase_II_sf"/>
</dbReference>
<gene>
    <name evidence="3" type="ORF">UFOPK4275_00925</name>
</gene>
<dbReference type="NCBIfam" id="NF003807">
    <property type="entry name" value="PRK05395.1-4"/>
    <property type="match status" value="1"/>
</dbReference>
<keyword evidence="2" id="KW-0456">Lyase</keyword>
<dbReference type="GO" id="GO:0019631">
    <property type="term" value="P:quinate catabolic process"/>
    <property type="evidence" value="ECO:0007669"/>
    <property type="project" value="TreeGrafter"/>
</dbReference>
<dbReference type="NCBIfam" id="NF003805">
    <property type="entry name" value="PRK05395.1-2"/>
    <property type="match status" value="1"/>
</dbReference>